<dbReference type="EMBL" id="CAEZXK010000003">
    <property type="protein sequence ID" value="CAB4679799.1"/>
    <property type="molecule type" value="Genomic_DNA"/>
</dbReference>
<dbReference type="PANTHER" id="PTHR43734">
    <property type="entry name" value="PHYTOENE DESATURASE"/>
    <property type="match status" value="1"/>
</dbReference>
<accession>A0A6J6N159</accession>
<dbReference type="Gene3D" id="3.50.50.60">
    <property type="entry name" value="FAD/NAD(P)-binding domain"/>
    <property type="match status" value="2"/>
</dbReference>
<dbReference type="GO" id="GO:0016117">
    <property type="term" value="P:carotenoid biosynthetic process"/>
    <property type="evidence" value="ECO:0007669"/>
    <property type="project" value="UniProtKB-KW"/>
</dbReference>
<organism evidence="5">
    <name type="scientific">freshwater metagenome</name>
    <dbReference type="NCBI Taxonomy" id="449393"/>
    <lineage>
        <taxon>unclassified sequences</taxon>
        <taxon>metagenomes</taxon>
        <taxon>ecological metagenomes</taxon>
    </lineage>
</organism>
<feature type="domain" description="Amine oxidase" evidence="4">
    <location>
        <begin position="14"/>
        <end position="481"/>
    </location>
</feature>
<gene>
    <name evidence="5" type="ORF">UFOPK2370_00182</name>
</gene>
<dbReference type="GO" id="GO:0016491">
    <property type="term" value="F:oxidoreductase activity"/>
    <property type="evidence" value="ECO:0007669"/>
    <property type="project" value="UniProtKB-KW"/>
</dbReference>
<keyword evidence="3" id="KW-0560">Oxidoreductase</keyword>
<name>A0A6J6N159_9ZZZZ</name>
<dbReference type="SUPFAM" id="SSF51905">
    <property type="entry name" value="FAD/NAD(P)-binding domain"/>
    <property type="match status" value="1"/>
</dbReference>
<comment type="pathway">
    <text evidence="1">Carotenoid biosynthesis.</text>
</comment>
<dbReference type="InterPro" id="IPR002937">
    <property type="entry name" value="Amino_oxidase"/>
</dbReference>
<protein>
    <submittedName>
        <fullName evidence="5">Unannotated protein</fullName>
    </submittedName>
</protein>
<dbReference type="InterPro" id="IPR014105">
    <property type="entry name" value="Carotenoid/retinoid_OxRdtase"/>
</dbReference>
<reference evidence="5" key="1">
    <citation type="submission" date="2020-05" db="EMBL/GenBank/DDBJ databases">
        <authorList>
            <person name="Chiriac C."/>
            <person name="Salcher M."/>
            <person name="Ghai R."/>
            <person name="Kavagutti S V."/>
        </authorList>
    </citation>
    <scope>NUCLEOTIDE SEQUENCE</scope>
</reference>
<evidence type="ECO:0000313" key="5">
    <source>
        <dbReference type="EMBL" id="CAB4679799.1"/>
    </source>
</evidence>
<sequence length="513" mass="56381">MSKAKKVVVIGGGISGLATSALLSKAGCEVQLFEARERVGGRAYTWQKDGFTFETGPSWYLMPDAFDQFYALMGTTAAEQLDLVQLDPAYKTLYEGSREPVYIYDSLQKNKDVFEAVEPGAGAALGRYVDSGEEVYNLAMKYFLYTNFQGIRGFLKPDLLKKTATFVRHLLTSLDGFAGKHVRDERLKKILDFPAVFLGASPYDTPSMYHLMTHVDMNVGVFYPQGGFYKIIESIDKLAQKHGAKVHTNAPVSKIVVENGEARGVMVGEIFYEADVVVGTADLEHIETKMLDDKWQTYPSSYWNKKQPGPSALLLLLGVKGELPQLNHHTLLYSKNWKKNFSKVFKKADGKSEIADPASLYICNPSKTDSSVAPKGYENLFVLVPAAPDPSLGGEGDASLEAAADRIIDQIADWADIKDLRERIVVRRIIGPADFARDLNAWSGTALGLAHSLGQSAFFRPSNKSKKVSGLFYAGHNTLPGIGLPMCLIGAELVYKHLAGDRSTGAIKKLKQL</sequence>
<proteinExistence type="predicted"/>
<evidence type="ECO:0000259" key="4">
    <source>
        <dbReference type="Pfam" id="PF01593"/>
    </source>
</evidence>
<dbReference type="NCBIfam" id="TIGR02734">
    <property type="entry name" value="crtI_fam"/>
    <property type="match status" value="1"/>
</dbReference>
<dbReference type="PANTHER" id="PTHR43734:SF1">
    <property type="entry name" value="PHYTOENE DESATURASE"/>
    <property type="match status" value="1"/>
</dbReference>
<dbReference type="Pfam" id="PF01593">
    <property type="entry name" value="Amino_oxidase"/>
    <property type="match status" value="1"/>
</dbReference>
<evidence type="ECO:0000256" key="2">
    <source>
        <dbReference type="ARBA" id="ARBA00022746"/>
    </source>
</evidence>
<evidence type="ECO:0000256" key="3">
    <source>
        <dbReference type="ARBA" id="ARBA00023002"/>
    </source>
</evidence>
<dbReference type="InterPro" id="IPR036188">
    <property type="entry name" value="FAD/NAD-bd_sf"/>
</dbReference>
<evidence type="ECO:0000256" key="1">
    <source>
        <dbReference type="ARBA" id="ARBA00004829"/>
    </source>
</evidence>
<keyword evidence="2" id="KW-0125">Carotenoid biosynthesis</keyword>
<dbReference type="AlphaFoldDB" id="A0A6J6N159"/>